<evidence type="ECO:0000313" key="4">
    <source>
        <dbReference type="Proteomes" id="UP000054359"/>
    </source>
</evidence>
<protein>
    <submittedName>
        <fullName evidence="3">Endoplasmic reticulum aminopeptidase 2</fullName>
    </submittedName>
</protein>
<accession>A0A087UY95</accession>
<keyword evidence="3" id="KW-0645">Protease</keyword>
<dbReference type="Proteomes" id="UP000054359">
    <property type="component" value="Unassembled WGS sequence"/>
</dbReference>
<comment type="similarity">
    <text evidence="1">Belongs to the peptidase M1 family.</text>
</comment>
<dbReference type="Pfam" id="PF11838">
    <property type="entry name" value="ERAP1_C"/>
    <property type="match status" value="2"/>
</dbReference>
<dbReference type="OrthoDB" id="6750768at2759"/>
<dbReference type="InterPro" id="IPR024571">
    <property type="entry name" value="ERAP1-like_C_dom"/>
</dbReference>
<sequence>MRFEQLYVLMQNSPLLYSLFQKYMVKLLKPTVNTLGWEDKGNHMEKKLRSIALAASVYYGDEQTISRAKQIYQNWMQNGEKYLNYSMNTSKIRSQDRFTAISVASNNPIGRSITWKFVQEHWPLFLRIYGRSPFAMTIIITETTSHFNTQSEYNEAKAFFSEENVGSGTEGLKTSLMMIKSNIKWREEAEAFLTQWLQQTVN</sequence>
<dbReference type="GO" id="GO:0070006">
    <property type="term" value="F:metalloaminopeptidase activity"/>
    <property type="evidence" value="ECO:0007669"/>
    <property type="project" value="TreeGrafter"/>
</dbReference>
<feature type="non-terminal residue" evidence="3">
    <location>
        <position position="202"/>
    </location>
</feature>
<evidence type="ECO:0000256" key="1">
    <source>
        <dbReference type="ARBA" id="ARBA00010136"/>
    </source>
</evidence>
<dbReference type="PANTHER" id="PTHR11533">
    <property type="entry name" value="PROTEASE M1 ZINC METALLOPROTEASE"/>
    <property type="match status" value="1"/>
</dbReference>
<dbReference type="EMBL" id="KK122252">
    <property type="protein sequence ID" value="KFM82334.1"/>
    <property type="molecule type" value="Genomic_DNA"/>
</dbReference>
<dbReference type="GO" id="GO:0005615">
    <property type="term" value="C:extracellular space"/>
    <property type="evidence" value="ECO:0007669"/>
    <property type="project" value="TreeGrafter"/>
</dbReference>
<name>A0A087UY95_STEMI</name>
<organism evidence="3 4">
    <name type="scientific">Stegodyphus mimosarum</name>
    <name type="common">African social velvet spider</name>
    <dbReference type="NCBI Taxonomy" id="407821"/>
    <lineage>
        <taxon>Eukaryota</taxon>
        <taxon>Metazoa</taxon>
        <taxon>Ecdysozoa</taxon>
        <taxon>Arthropoda</taxon>
        <taxon>Chelicerata</taxon>
        <taxon>Arachnida</taxon>
        <taxon>Araneae</taxon>
        <taxon>Araneomorphae</taxon>
        <taxon>Entelegynae</taxon>
        <taxon>Eresoidea</taxon>
        <taxon>Eresidae</taxon>
        <taxon>Stegodyphus</taxon>
    </lineage>
</organism>
<dbReference type="GO" id="GO:0008270">
    <property type="term" value="F:zinc ion binding"/>
    <property type="evidence" value="ECO:0007669"/>
    <property type="project" value="TreeGrafter"/>
</dbReference>
<reference evidence="3 4" key="1">
    <citation type="submission" date="2013-11" db="EMBL/GenBank/DDBJ databases">
        <title>Genome sequencing of Stegodyphus mimosarum.</title>
        <authorList>
            <person name="Bechsgaard J."/>
        </authorList>
    </citation>
    <scope>NUCLEOTIDE SEQUENCE [LARGE SCALE GENOMIC DNA]</scope>
</reference>
<proteinExistence type="inferred from homology"/>
<dbReference type="GO" id="GO:0016020">
    <property type="term" value="C:membrane"/>
    <property type="evidence" value="ECO:0007669"/>
    <property type="project" value="TreeGrafter"/>
</dbReference>
<dbReference type="GO" id="GO:0043171">
    <property type="term" value="P:peptide catabolic process"/>
    <property type="evidence" value="ECO:0007669"/>
    <property type="project" value="TreeGrafter"/>
</dbReference>
<evidence type="ECO:0000313" key="3">
    <source>
        <dbReference type="EMBL" id="KFM82334.1"/>
    </source>
</evidence>
<dbReference type="GO" id="GO:0042277">
    <property type="term" value="F:peptide binding"/>
    <property type="evidence" value="ECO:0007669"/>
    <property type="project" value="TreeGrafter"/>
</dbReference>
<evidence type="ECO:0000259" key="2">
    <source>
        <dbReference type="Pfam" id="PF11838"/>
    </source>
</evidence>
<dbReference type="OMA" id="FNTQSEY"/>
<dbReference type="PANTHER" id="PTHR11533:SF299">
    <property type="entry name" value="AMINOPEPTIDASE"/>
    <property type="match status" value="1"/>
</dbReference>
<dbReference type="GO" id="GO:0006508">
    <property type="term" value="P:proteolysis"/>
    <property type="evidence" value="ECO:0007669"/>
    <property type="project" value="TreeGrafter"/>
</dbReference>
<dbReference type="InterPro" id="IPR050344">
    <property type="entry name" value="Peptidase_M1_aminopeptidases"/>
</dbReference>
<keyword evidence="4" id="KW-1185">Reference proteome</keyword>
<dbReference type="Gene3D" id="1.25.50.20">
    <property type="match status" value="2"/>
</dbReference>
<dbReference type="GO" id="GO:0005737">
    <property type="term" value="C:cytoplasm"/>
    <property type="evidence" value="ECO:0007669"/>
    <property type="project" value="TreeGrafter"/>
</dbReference>
<dbReference type="AlphaFoldDB" id="A0A087UY95"/>
<keyword evidence="3" id="KW-0378">Hydrolase</keyword>
<feature type="domain" description="ERAP1-like C-terminal" evidence="2">
    <location>
        <begin position="3"/>
        <end position="78"/>
    </location>
</feature>
<gene>
    <name evidence="3" type="ORF">X975_14212</name>
</gene>
<keyword evidence="3" id="KW-0031">Aminopeptidase</keyword>
<feature type="domain" description="ERAP1-like C-terminal" evidence="2">
    <location>
        <begin position="80"/>
        <end position="179"/>
    </location>
</feature>
<dbReference type="STRING" id="407821.A0A087UY95"/>